<dbReference type="OrthoDB" id="5457012at2"/>
<evidence type="ECO:0000256" key="2">
    <source>
        <dbReference type="ARBA" id="ARBA00023002"/>
    </source>
</evidence>
<organism evidence="4 5">
    <name type="scientific">Sphingopyxis alaskensis (strain DSM 13593 / LMG 18877 / RB2256)</name>
    <name type="common">Sphingomonas alaskensis</name>
    <dbReference type="NCBI Taxonomy" id="317655"/>
    <lineage>
        <taxon>Bacteria</taxon>
        <taxon>Pseudomonadati</taxon>
        <taxon>Pseudomonadota</taxon>
        <taxon>Alphaproteobacteria</taxon>
        <taxon>Sphingomonadales</taxon>
        <taxon>Sphingomonadaceae</taxon>
        <taxon>Sphingopyxis</taxon>
    </lineage>
</organism>
<dbReference type="KEGG" id="sal:Sala_1577"/>
<proteinExistence type="inferred from homology"/>
<dbReference type="eggNOG" id="COG1028">
    <property type="taxonomic scope" value="Bacteria"/>
</dbReference>
<reference evidence="4 5" key="1">
    <citation type="journal article" date="2009" name="Proc. Natl. Acad. Sci. U.S.A.">
        <title>The genomic basis of trophic strategy in marine bacteria.</title>
        <authorList>
            <person name="Lauro F.M."/>
            <person name="McDougald D."/>
            <person name="Thomas T."/>
            <person name="Williams T.J."/>
            <person name="Egan S."/>
            <person name="Rice S."/>
            <person name="DeMaere M.Z."/>
            <person name="Ting L."/>
            <person name="Ertan H."/>
            <person name="Johnson J."/>
            <person name="Ferriera S."/>
            <person name="Lapidus A."/>
            <person name="Anderson I."/>
            <person name="Kyrpides N."/>
            <person name="Munk A.C."/>
            <person name="Detter C."/>
            <person name="Han C.S."/>
            <person name="Brown M.V."/>
            <person name="Robb F.T."/>
            <person name="Kjelleberg S."/>
            <person name="Cavicchioli R."/>
        </authorList>
    </citation>
    <scope>NUCLEOTIDE SEQUENCE [LARGE SCALE GENOMIC DNA]</scope>
    <source>
        <strain evidence="5">DSM 13593 / LMG 18877 / RB2256</strain>
    </source>
</reference>
<evidence type="ECO:0000256" key="1">
    <source>
        <dbReference type="ARBA" id="ARBA00006484"/>
    </source>
</evidence>
<keyword evidence="5" id="KW-1185">Reference proteome</keyword>
<dbReference type="InterPro" id="IPR002347">
    <property type="entry name" value="SDR_fam"/>
</dbReference>
<comment type="similarity">
    <text evidence="1 3">Belongs to the short-chain dehydrogenases/reductases (SDR) family.</text>
</comment>
<name>Q1GST2_SPHAL</name>
<dbReference type="Proteomes" id="UP000006578">
    <property type="component" value="Chromosome"/>
</dbReference>
<dbReference type="STRING" id="317655.Sala_1577"/>
<dbReference type="AlphaFoldDB" id="Q1GST2"/>
<dbReference type="Gene3D" id="3.40.50.720">
    <property type="entry name" value="NAD(P)-binding Rossmann-like Domain"/>
    <property type="match status" value="1"/>
</dbReference>
<sequence length="265" mass="28228">MSKDRPLSGKLVVLTGAGGIIGRVATGLFVRNGARLVMVDRCEQALTAAREALGDDKAAAFAMPCDLTDPRQVAELAENVGAEHGPVDALFNNVAGKTQNIFAPFEHFPLDEWNEVMAMNLTTAMLCCQHFGAQMAARGQGTIVNTLSIYGIVGPDQRIYDGAQYEGRAINSPAVYSAAKAGLWGLTKYLATYWGPKGVRVNAVTPGGVYSGQNETFVDRYSARVPMGRMAKAEEIADAMLFLASDGASYINGQNIVVDGGLTTW</sequence>
<evidence type="ECO:0000313" key="5">
    <source>
        <dbReference type="Proteomes" id="UP000006578"/>
    </source>
</evidence>
<dbReference type="PANTHER" id="PTHR42760:SF133">
    <property type="entry name" value="3-OXOACYL-[ACYL-CARRIER-PROTEIN] REDUCTASE"/>
    <property type="match status" value="1"/>
</dbReference>
<dbReference type="PRINTS" id="PR00081">
    <property type="entry name" value="GDHRDH"/>
</dbReference>
<protein>
    <submittedName>
        <fullName evidence="4">Short-chain dehydrogenase/reductase SDR</fullName>
    </submittedName>
</protein>
<keyword evidence="2" id="KW-0560">Oxidoreductase</keyword>
<dbReference type="SUPFAM" id="SSF51735">
    <property type="entry name" value="NAD(P)-binding Rossmann-fold domains"/>
    <property type="match status" value="1"/>
</dbReference>
<dbReference type="PRINTS" id="PR00080">
    <property type="entry name" value="SDRFAMILY"/>
</dbReference>
<dbReference type="HOGENOM" id="CLU_010194_1_1_5"/>
<evidence type="ECO:0000313" key="4">
    <source>
        <dbReference type="EMBL" id="ABF53290.1"/>
    </source>
</evidence>
<dbReference type="GO" id="GO:0016616">
    <property type="term" value="F:oxidoreductase activity, acting on the CH-OH group of donors, NAD or NADP as acceptor"/>
    <property type="evidence" value="ECO:0007669"/>
    <property type="project" value="TreeGrafter"/>
</dbReference>
<evidence type="ECO:0000256" key="3">
    <source>
        <dbReference type="RuleBase" id="RU000363"/>
    </source>
</evidence>
<dbReference type="RefSeq" id="WP_011541870.1">
    <property type="nucleotide sequence ID" value="NC_008048.1"/>
</dbReference>
<dbReference type="FunFam" id="3.40.50.720:FF:000084">
    <property type="entry name" value="Short-chain dehydrogenase reductase"/>
    <property type="match status" value="1"/>
</dbReference>
<dbReference type="EMBL" id="CP000356">
    <property type="protein sequence ID" value="ABF53290.1"/>
    <property type="molecule type" value="Genomic_DNA"/>
</dbReference>
<gene>
    <name evidence="4" type="ordered locus">Sala_1577</name>
</gene>
<dbReference type="InterPro" id="IPR036291">
    <property type="entry name" value="NAD(P)-bd_dom_sf"/>
</dbReference>
<dbReference type="PANTHER" id="PTHR42760">
    <property type="entry name" value="SHORT-CHAIN DEHYDROGENASES/REDUCTASES FAMILY MEMBER"/>
    <property type="match status" value="1"/>
</dbReference>
<dbReference type="Pfam" id="PF00106">
    <property type="entry name" value="adh_short"/>
    <property type="match status" value="1"/>
</dbReference>
<accession>Q1GST2</accession>